<evidence type="ECO:0000256" key="3">
    <source>
        <dbReference type="ARBA" id="ARBA00022771"/>
    </source>
</evidence>
<feature type="region of interest" description="Disordered" evidence="9">
    <location>
        <begin position="1478"/>
        <end position="1499"/>
    </location>
</feature>
<feature type="region of interest" description="Disordered" evidence="9">
    <location>
        <begin position="1076"/>
        <end position="1157"/>
    </location>
</feature>
<feature type="compositionally biased region" description="Basic and acidic residues" evidence="9">
    <location>
        <begin position="1817"/>
        <end position="1845"/>
    </location>
</feature>
<keyword evidence="4" id="KW-0862">Zinc</keyword>
<evidence type="ECO:0000256" key="8">
    <source>
        <dbReference type="PROSITE-ProRule" id="PRU00146"/>
    </source>
</evidence>
<keyword evidence="6" id="KW-0804">Transcription</keyword>
<feature type="compositionally biased region" description="Low complexity" evidence="9">
    <location>
        <begin position="1596"/>
        <end position="1606"/>
    </location>
</feature>
<feature type="compositionally biased region" description="Pro residues" evidence="9">
    <location>
        <begin position="1572"/>
        <end position="1595"/>
    </location>
</feature>
<reference evidence="13" key="1">
    <citation type="submission" date="2017-01" db="EMBL/GenBank/DDBJ databases">
        <title>Comparative genomics of anhydrobiosis in the tardigrade Hypsibius dujardini.</title>
        <authorList>
            <person name="Yoshida Y."/>
            <person name="Koutsovoulos G."/>
            <person name="Laetsch D."/>
            <person name="Stevens L."/>
            <person name="Kumar S."/>
            <person name="Horikawa D."/>
            <person name="Ishino K."/>
            <person name="Komine S."/>
            <person name="Tomita M."/>
            <person name="Blaxter M."/>
            <person name="Arakawa K."/>
        </authorList>
    </citation>
    <scope>NUCLEOTIDE SEQUENCE [LARGE SCALE GENOMIC DNA]</scope>
    <source>
        <strain evidence="13">Z151</strain>
    </source>
</reference>
<dbReference type="GO" id="GO:0006351">
    <property type="term" value="P:DNA-templated transcription"/>
    <property type="evidence" value="ECO:0007669"/>
    <property type="project" value="InterPro"/>
</dbReference>
<dbReference type="EMBL" id="MTYJ01000237">
    <property type="protein sequence ID" value="OWA51734.1"/>
    <property type="molecule type" value="Genomic_DNA"/>
</dbReference>
<dbReference type="PROSITE" id="PS50016">
    <property type="entry name" value="ZF_PHD_2"/>
    <property type="match status" value="1"/>
</dbReference>
<dbReference type="InterPro" id="IPR003618">
    <property type="entry name" value="TFIIS_cen_dom"/>
</dbReference>
<comment type="subcellular location">
    <subcellularLocation>
        <location evidence="1">Nucleus</location>
    </subcellularLocation>
</comment>
<dbReference type="SUPFAM" id="SSF57903">
    <property type="entry name" value="FYVE/PHD zinc finger"/>
    <property type="match status" value="1"/>
</dbReference>
<dbReference type="PROSITE" id="PS01359">
    <property type="entry name" value="ZF_PHD_1"/>
    <property type="match status" value="1"/>
</dbReference>
<evidence type="ECO:0000313" key="12">
    <source>
        <dbReference type="EMBL" id="OWA51734.1"/>
    </source>
</evidence>
<dbReference type="InterPro" id="IPR036575">
    <property type="entry name" value="TFIIS_cen_dom_sf"/>
</dbReference>
<protein>
    <submittedName>
        <fullName evidence="12">PHD finger protein 3</fullName>
    </submittedName>
</protein>
<feature type="region of interest" description="Disordered" evidence="9">
    <location>
        <begin position="1010"/>
        <end position="1045"/>
    </location>
</feature>
<name>A0A9X6NEE9_HYPEX</name>
<dbReference type="Pfam" id="PF07500">
    <property type="entry name" value="TFIIS_M"/>
    <property type="match status" value="1"/>
</dbReference>
<feature type="compositionally biased region" description="Low complexity" evidence="9">
    <location>
        <begin position="1139"/>
        <end position="1153"/>
    </location>
</feature>
<evidence type="ECO:0000256" key="2">
    <source>
        <dbReference type="ARBA" id="ARBA00022723"/>
    </source>
</evidence>
<dbReference type="SUPFAM" id="SSF160481">
    <property type="entry name" value="BRK domain-like"/>
    <property type="match status" value="1"/>
</dbReference>
<feature type="compositionally biased region" description="Basic and acidic residues" evidence="9">
    <location>
        <begin position="533"/>
        <end position="560"/>
    </location>
</feature>
<evidence type="ECO:0000256" key="7">
    <source>
        <dbReference type="ARBA" id="ARBA00023242"/>
    </source>
</evidence>
<feature type="compositionally biased region" description="Basic and acidic residues" evidence="9">
    <location>
        <begin position="1695"/>
        <end position="1704"/>
    </location>
</feature>
<dbReference type="InterPro" id="IPR001965">
    <property type="entry name" value="Znf_PHD"/>
</dbReference>
<keyword evidence="13" id="KW-1185">Reference proteome</keyword>
<feature type="compositionally biased region" description="Polar residues" evidence="9">
    <location>
        <begin position="682"/>
        <end position="691"/>
    </location>
</feature>
<dbReference type="Gene3D" id="3.30.40.10">
    <property type="entry name" value="Zinc/RING finger domain, C3HC4 (zinc finger)"/>
    <property type="match status" value="1"/>
</dbReference>
<feature type="compositionally biased region" description="Polar residues" evidence="9">
    <location>
        <begin position="356"/>
        <end position="366"/>
    </location>
</feature>
<dbReference type="InterPro" id="IPR011011">
    <property type="entry name" value="Znf_FYVE_PHD"/>
</dbReference>
<feature type="compositionally biased region" description="Low complexity" evidence="9">
    <location>
        <begin position="157"/>
        <end position="196"/>
    </location>
</feature>
<dbReference type="InterPro" id="IPR019786">
    <property type="entry name" value="Zinc_finger_PHD-type_CS"/>
</dbReference>
<evidence type="ECO:0000259" key="11">
    <source>
        <dbReference type="PROSITE" id="PS51321"/>
    </source>
</evidence>
<feature type="compositionally biased region" description="Low complexity" evidence="9">
    <location>
        <begin position="1013"/>
        <end position="1031"/>
    </location>
</feature>
<feature type="compositionally biased region" description="Polar residues" evidence="9">
    <location>
        <begin position="430"/>
        <end position="440"/>
    </location>
</feature>
<dbReference type="Proteomes" id="UP000192578">
    <property type="component" value="Unassembled WGS sequence"/>
</dbReference>
<sequence length="1913" mass="205044">METHGAFSTEMDEMMVQDAGILSDVQDEVVLGEETVETSSAGPADSISLLNSSRSSVIVGPMQQSAVAEGEGSESSEEIMAPPPVKPSPKKTAGRKLAAPKKLGTPKSSPVRRGRSAAAASPIAPTAAKAPAKSASKAKVAEKEPDGGNSEGKSSVATSETMTTISMSSEAMTATSASMSGEATTTTSASSKSMPTRSSGRSSRKKFDPDFLYDETTAFGGGVSSVVASAPAPVSARKRAAVGPSILTPVGGFLGAKSKVPVAVEASPVLSSPAADVVAVSSSLAAEALPDSGVVTAAVASSPIEDERAESDLVAEVPAVDVSGAPLGTAELEEKDEPIQKKLAGKGAETRRRTEANSNTGSAGESNSKKPRKPAKVYCICKKPYDKGFMISCDTCSDWFHGTCVDVTKKEGDAITREKRMWQCPPCSEKNATSGSSQDVATPEASKSHEEPSSYEFPLPVNRKRSKSGSTAAEERDAKSVAEAGTTTAKTPDARKTVKKTRRASTETGNEALASSSSSSSSAKQTPSPKKTPVKEVSLKVKPASEAKPKEVKLKAKPEEAPPMESDTSGLTLLVLGKPIAAGSRSLRHTHLAPSIRPPTILKPGSLFASDSPTPKPVKALASPLLKSPNPLHTSKPTPPVPAKPAVKPESRVIKPESRVTKPESRVTKPESRVTKPGGSGHTESAKTVTPSKPPHPPAKLNQGLCVVCKRQTGKPNSLYCNVECIRRHATEALDWIKPTSSGNTPADRIPVVDRLTGLELTGNEAPLRTGLAAWLEGHQTSCVNKPHSVLLARAEKAMQEDSLDSVRYGTRVLLRDHLLSRWRDAPDLRNGYTEQHIEDIATGLETGLYEKFKDTNAEYKKKYRAIVLNIQDKKNENFYRRLITGVIPAEEVASLSQEQMASDSLTQWRHEVERKELDSIIKAEMEEQMEHRPIIKKTHRGDEVMEDELLEDNDPHPDQQPNLHLSQLADPTADAVSSDARANFSPAVLLSPVASDSGLKSPGYSFSSGIKSAPGGTPSSSSSANHGTSPDQADIPGPSRVNDGSEEALKLAHKTHAFEISCKFCTNSFATISPGPRAAPPNQSPKNEFLPRRTSAETQPSMHSPGDAGGGGFKFPVGGSPSTVERKRKHGKTDADESSPVSSTSEYSPNSEGDIPAGMIWQGDVDTKDLPAARLQAFSLFGKAGQFMAELPNHLDQLGRIQPSQLWPYLDQVKPLKDIAIVLLKSPPGRVTAEFNSLHYFLTTRSRVSVLGPLPTSFKDFYMIALKENEPLPESLCFPELTGFDVEHGKILIGIIVHHRSVRAPVVGRGIFDIPVSTAVAEKRISPYPSPENPDTFNISPGPQIHPYPSRKHDPIVSRFLGMEGVPVTAATVKADSPDTSEPMDIEDDSKAEDEKSSKAVSVPDLLKLVSKLPSKTQVALGLAPTKAKLEVAPPVDPRMSRLNQPTVVAEPEVLKTHPIQINLAMSTPLPSLAAPPSVAVPESMPSTSQSFVKPRDSEDIDTSFGFSKKFIENLAKIEFPEGLKEALRSMGSTSTTLQPMATEVPPATAKPSLLGAPPSNVSPYSVPPPNFPIIRPPPSNYSAPPPNLRPPFPQQQGPQSQFSQHVPPPGFHEGPPPGFHEGPPPGFNERFPQRGFPPNQPNQQPPPDRWSGPPPPHQQQHPFNNSDRTFGAGGTPYPPNDSFGGYAPPSESRWGDRPDRDMGGGARRRSSPPPMHSHGDRRDRRDSDRRRDGGVGLRDGGGGRRGSEERDRGGRDRDRPRSNRRDERPSYRRRSRSRSPRRSDRDRDRRRDDRGSSGRHRDDGAAAAVAGGVDEFGRDVSLRRQLSKSESRDRELRSAERSCVRSAGEGASSVADRGGRSSMDRVSEEDKPRSTGDGSDHRGPGQSERVSWDQVSDERAVADGTTEANQQ</sequence>
<feature type="domain" description="PHD-type" evidence="10">
    <location>
        <begin position="376"/>
        <end position="430"/>
    </location>
</feature>
<feature type="region of interest" description="Disordered" evidence="9">
    <location>
        <begin position="1326"/>
        <end position="1349"/>
    </location>
</feature>
<dbReference type="InterPro" id="IPR012921">
    <property type="entry name" value="SPOC_C"/>
</dbReference>
<feature type="compositionally biased region" description="Basic and acidic residues" evidence="9">
    <location>
        <begin position="647"/>
        <end position="674"/>
    </location>
</feature>
<proteinExistence type="predicted"/>
<evidence type="ECO:0000256" key="1">
    <source>
        <dbReference type="ARBA" id="ARBA00004123"/>
    </source>
</evidence>
<feature type="compositionally biased region" description="Pro residues" evidence="9">
    <location>
        <begin position="1640"/>
        <end position="1659"/>
    </location>
</feature>
<keyword evidence="7" id="KW-0539">Nucleus</keyword>
<comment type="caution">
    <text evidence="12">The sequence shown here is derived from an EMBL/GenBank/DDBJ whole genome shotgun (WGS) entry which is preliminary data.</text>
</comment>
<feature type="region of interest" description="Disordered" evidence="9">
    <location>
        <begin position="1531"/>
        <end position="1558"/>
    </location>
</feature>
<feature type="region of interest" description="Disordered" evidence="9">
    <location>
        <begin position="60"/>
        <end position="210"/>
    </location>
</feature>
<feature type="compositionally biased region" description="Low complexity" evidence="9">
    <location>
        <begin position="1478"/>
        <end position="1488"/>
    </location>
</feature>
<feature type="compositionally biased region" description="Polar residues" evidence="9">
    <location>
        <begin position="1532"/>
        <end position="1541"/>
    </location>
</feature>
<feature type="compositionally biased region" description="Basic and acidic residues" evidence="9">
    <location>
        <begin position="1743"/>
        <end position="1772"/>
    </location>
</feature>
<dbReference type="PANTHER" id="PTHR11477:SF51">
    <property type="entry name" value="PROTEIN PARTNER OF SNF, ISOFORM B"/>
    <property type="match status" value="1"/>
</dbReference>
<dbReference type="SMART" id="SM00249">
    <property type="entry name" value="PHD"/>
    <property type="match status" value="1"/>
</dbReference>
<dbReference type="InterPro" id="IPR013083">
    <property type="entry name" value="Znf_RING/FYVE/PHD"/>
</dbReference>
<dbReference type="OrthoDB" id="1884872at2759"/>
<feature type="compositionally biased region" description="Basic residues" evidence="9">
    <location>
        <begin position="1773"/>
        <end position="1782"/>
    </location>
</feature>
<dbReference type="InterPro" id="IPR037259">
    <property type="entry name" value="BRK_sf"/>
</dbReference>
<gene>
    <name evidence="12" type="ORF">BV898_16205</name>
</gene>
<feature type="compositionally biased region" description="Acidic residues" evidence="9">
    <location>
        <begin position="1383"/>
        <end position="1393"/>
    </location>
</feature>
<evidence type="ECO:0000313" key="13">
    <source>
        <dbReference type="Proteomes" id="UP000192578"/>
    </source>
</evidence>
<dbReference type="CDD" id="cd15552">
    <property type="entry name" value="PHD_PHF3_like"/>
    <property type="match status" value="1"/>
</dbReference>
<evidence type="ECO:0000256" key="5">
    <source>
        <dbReference type="ARBA" id="ARBA00023015"/>
    </source>
</evidence>
<feature type="region of interest" description="Disordered" evidence="9">
    <location>
        <begin position="1372"/>
        <end position="1400"/>
    </location>
</feature>
<dbReference type="InterPro" id="IPR019787">
    <property type="entry name" value="Znf_PHD-finger"/>
</dbReference>
<dbReference type="Pfam" id="PF00628">
    <property type="entry name" value="PHD"/>
    <property type="match status" value="1"/>
</dbReference>
<feature type="compositionally biased region" description="Basic and acidic residues" evidence="9">
    <location>
        <begin position="1859"/>
        <end position="1885"/>
    </location>
</feature>
<dbReference type="SMART" id="SM00510">
    <property type="entry name" value="TFS2M"/>
    <property type="match status" value="1"/>
</dbReference>
<dbReference type="GO" id="GO:0005634">
    <property type="term" value="C:nucleus"/>
    <property type="evidence" value="ECO:0007669"/>
    <property type="project" value="UniProtKB-SubCell"/>
</dbReference>
<dbReference type="PROSITE" id="PS51321">
    <property type="entry name" value="TFIIS_CENTRAL"/>
    <property type="match status" value="1"/>
</dbReference>
<evidence type="ECO:0000259" key="10">
    <source>
        <dbReference type="PROSITE" id="PS50016"/>
    </source>
</evidence>
<feature type="compositionally biased region" description="Low complexity" evidence="9">
    <location>
        <begin position="116"/>
        <end position="138"/>
    </location>
</feature>
<evidence type="ECO:0000256" key="9">
    <source>
        <dbReference type="SAM" id="MobiDB-lite"/>
    </source>
</evidence>
<dbReference type="GO" id="GO:0008270">
    <property type="term" value="F:zinc ion binding"/>
    <property type="evidence" value="ECO:0007669"/>
    <property type="project" value="UniProtKB-KW"/>
</dbReference>
<keyword evidence="5" id="KW-0805">Transcription regulation</keyword>
<evidence type="ECO:0000256" key="6">
    <source>
        <dbReference type="ARBA" id="ARBA00023163"/>
    </source>
</evidence>
<dbReference type="Gene3D" id="1.10.472.30">
    <property type="entry name" value="Transcription elongation factor S-II, central domain"/>
    <property type="match status" value="1"/>
</dbReference>
<dbReference type="Pfam" id="PF07533">
    <property type="entry name" value="BRK"/>
    <property type="match status" value="1"/>
</dbReference>
<accession>A0A9X6NEE9</accession>
<feature type="region of interest" description="Disordered" evidence="9">
    <location>
        <begin position="589"/>
        <end position="699"/>
    </location>
</feature>
<keyword evidence="2" id="KW-0479">Metal-binding</keyword>
<dbReference type="Gene3D" id="3.40.5.120">
    <property type="match status" value="1"/>
</dbReference>
<feature type="region of interest" description="Disordered" evidence="9">
    <location>
        <begin position="1572"/>
        <end position="1913"/>
    </location>
</feature>
<organism evidence="12 13">
    <name type="scientific">Hypsibius exemplaris</name>
    <name type="common">Freshwater tardigrade</name>
    <dbReference type="NCBI Taxonomy" id="2072580"/>
    <lineage>
        <taxon>Eukaryota</taxon>
        <taxon>Metazoa</taxon>
        <taxon>Ecdysozoa</taxon>
        <taxon>Tardigrada</taxon>
        <taxon>Eutardigrada</taxon>
        <taxon>Parachela</taxon>
        <taxon>Hypsibioidea</taxon>
        <taxon>Hypsibiidae</taxon>
        <taxon>Hypsibius</taxon>
    </lineage>
</organism>
<dbReference type="PANTHER" id="PTHR11477">
    <property type="entry name" value="TRANSCRIPTION FACTOR S-II ZINC FINGER DOMAIN-CONTAINING PROTEIN"/>
    <property type="match status" value="1"/>
</dbReference>
<feature type="compositionally biased region" description="Pro residues" evidence="9">
    <location>
        <begin position="1608"/>
        <end position="1628"/>
    </location>
</feature>
<feature type="compositionally biased region" description="Basic and acidic residues" evidence="9">
    <location>
        <begin position="1783"/>
        <end position="1806"/>
    </location>
</feature>
<keyword evidence="3 8" id="KW-0863">Zinc-finger</keyword>
<evidence type="ECO:0000256" key="4">
    <source>
        <dbReference type="ARBA" id="ARBA00022833"/>
    </source>
</evidence>
<dbReference type="InterPro" id="IPR006576">
    <property type="entry name" value="BRK_domain"/>
</dbReference>
<dbReference type="SUPFAM" id="SSF46942">
    <property type="entry name" value="Elongation factor TFIIS domain 2"/>
    <property type="match status" value="1"/>
</dbReference>
<feature type="region of interest" description="Disordered" evidence="9">
    <location>
        <begin position="425"/>
        <end position="570"/>
    </location>
</feature>
<feature type="region of interest" description="Disordered" evidence="9">
    <location>
        <begin position="328"/>
        <end position="371"/>
    </location>
</feature>
<dbReference type="Pfam" id="PF07744">
    <property type="entry name" value="SPOC"/>
    <property type="match status" value="1"/>
</dbReference>
<feature type="compositionally biased region" description="Basic and acidic residues" evidence="9">
    <location>
        <begin position="1719"/>
        <end position="1735"/>
    </location>
</feature>
<feature type="domain" description="TFIIS central" evidence="11">
    <location>
        <begin position="807"/>
        <end position="929"/>
    </location>
</feature>